<dbReference type="EMBL" id="QRVL01000003">
    <property type="protein sequence ID" value="RGS41240.1"/>
    <property type="molecule type" value="Genomic_DNA"/>
</dbReference>
<evidence type="ECO:0000313" key="1">
    <source>
        <dbReference type="EMBL" id="RGS41240.1"/>
    </source>
</evidence>
<gene>
    <name evidence="1" type="ORF">DWX93_06185</name>
</gene>
<dbReference type="Proteomes" id="UP000266172">
    <property type="component" value="Unassembled WGS sequence"/>
</dbReference>
<protein>
    <recommendedName>
        <fullName evidence="3">Peptidase C39-like domain-containing protein</fullName>
    </recommendedName>
</protein>
<evidence type="ECO:0000313" key="2">
    <source>
        <dbReference type="Proteomes" id="UP000266172"/>
    </source>
</evidence>
<accession>A0A395V7W6</accession>
<comment type="caution">
    <text evidence="1">The sequence shown here is derived from an EMBL/GenBank/DDBJ whole genome shotgun (WGS) entry which is preliminary data.</text>
</comment>
<proteinExistence type="predicted"/>
<name>A0A395V7W6_9FIRM</name>
<evidence type="ECO:0008006" key="3">
    <source>
        <dbReference type="Google" id="ProtNLM"/>
    </source>
</evidence>
<dbReference type="AlphaFoldDB" id="A0A395V7W6"/>
<dbReference type="SUPFAM" id="SSF69322">
    <property type="entry name" value="Tricorn protease domain 2"/>
    <property type="match status" value="1"/>
</dbReference>
<dbReference type="RefSeq" id="WP_118097012.1">
    <property type="nucleotide sequence ID" value="NZ_QRVL01000003.1"/>
</dbReference>
<reference evidence="1 2" key="1">
    <citation type="submission" date="2018-08" db="EMBL/GenBank/DDBJ databases">
        <title>A genome reference for cultivated species of the human gut microbiota.</title>
        <authorList>
            <person name="Zou Y."/>
            <person name="Xue W."/>
            <person name="Luo G."/>
        </authorList>
    </citation>
    <scope>NUCLEOTIDE SEQUENCE [LARGE SCALE GENOMIC DNA]</scope>
    <source>
        <strain evidence="1 2">AF22-12AC</strain>
    </source>
</reference>
<sequence>MRKGTIKAAVLAAVFIGAVLIFGRFMNDTNEDLTTEMKEATLPVITMYQGDQELNELHGYVTEMDAAYMRDTITPVGEDRKLPIVIQTNQTAVDTISYEIRSLDATRLIANADVTSYEERSGKITADLQIQNLLEEGEEYLMIIRLGSGDRSICYYTRIAEPVDCYVSECVAFVKDFNDKTFNDETSGTLATYMERTTGDNTTLQYVSLNSSLKQVSWADFKGERLTEPVPSIKEITPTYNVIVLDYVVSSVNESGQIEYYNIEEYYRVRYTTSRIYLLNFERTMNQIFRGENDSVYDQYIQLGIREANVEYKANEAGTSVAFVQEGELWSYNTVENTLAKVFSFRGYEGIDSRENYGEHDIKIVGVDEAGSVDYIVYGYMNRGIHEGEVGIAVYHYDSLANTDEELVFIPSDKSYEVMKSELGQLMYVNEGGELFLMLDGCVYGIDLNTLSVRELVTNLNVQDFAVSASNRYFAWMETEGDSQMGSSVIHVMNLSDQSTQEIAAGTGEAIKPLGFMDEDFVYGIARQSDIFEDAAGNVTFPMHQIRIVDVSTKDLTVQKTYEKSGYFVSSVSIEDYTMHLNRIQYNGTAYVPADQDMIMNREGDSGKLVNIATSSSAEKETQVQLTIAGASAEKAPKLLTPKETILEEERTVAIKEEGSTKHYYVCVKGDVVLATDDVTEAVTAANDSMGVVIGDNLQYVWKRSRKSAQPALPDIAVGAEDAGAGSIAQCINAMLEKEGINISVNALIEGGETPKSILNNTMKDMQVLDLTGCNIEEVLYYVSCGSPVFSMTGSTDAVLIIGYDSNSVVIFDPALGTTYRKTLTEADEMFTAAGNVFFTYLVK</sequence>
<organism evidence="1 2">
    <name type="scientific">Roseburia hominis</name>
    <dbReference type="NCBI Taxonomy" id="301301"/>
    <lineage>
        <taxon>Bacteria</taxon>
        <taxon>Bacillati</taxon>
        <taxon>Bacillota</taxon>
        <taxon>Clostridia</taxon>
        <taxon>Lachnospirales</taxon>
        <taxon>Lachnospiraceae</taxon>
        <taxon>Roseburia</taxon>
    </lineage>
</organism>